<dbReference type="EMBL" id="SHLY01000002">
    <property type="protein sequence ID" value="TAA47111.1"/>
    <property type="molecule type" value="Genomic_DNA"/>
</dbReference>
<dbReference type="Proteomes" id="UP000292544">
    <property type="component" value="Unassembled WGS sequence"/>
</dbReference>
<gene>
    <name evidence="1 4" type="primary">sfsA</name>
    <name evidence="4" type="ORF">EXY25_07660</name>
</gene>
<accession>A0ABY1WQW5</accession>
<comment type="caution">
    <text evidence="4">The sequence shown here is derived from an EMBL/GenBank/DDBJ whole genome shotgun (WGS) entry which is preliminary data.</text>
</comment>
<dbReference type="Pfam" id="PF17746">
    <property type="entry name" value="SfsA_N"/>
    <property type="match status" value="1"/>
</dbReference>
<dbReference type="CDD" id="cd22359">
    <property type="entry name" value="SfsA-like_bacterial"/>
    <property type="match status" value="1"/>
</dbReference>
<dbReference type="HAMAP" id="MF_00095">
    <property type="entry name" value="SfsA"/>
    <property type="match status" value="1"/>
</dbReference>
<keyword evidence="5" id="KW-1185">Reference proteome</keyword>
<dbReference type="NCBIfam" id="TIGR00230">
    <property type="entry name" value="sfsA"/>
    <property type="match status" value="1"/>
</dbReference>
<dbReference type="PANTHER" id="PTHR30545:SF2">
    <property type="entry name" value="SUGAR FERMENTATION STIMULATION PROTEIN A"/>
    <property type="match status" value="1"/>
</dbReference>
<organism evidence="4 5">
    <name type="scientific">Corallincola spongiicola</name>
    <dbReference type="NCBI Taxonomy" id="2520508"/>
    <lineage>
        <taxon>Bacteria</taxon>
        <taxon>Pseudomonadati</taxon>
        <taxon>Pseudomonadota</taxon>
        <taxon>Gammaproteobacteria</taxon>
        <taxon>Alteromonadales</taxon>
        <taxon>Psychromonadaceae</taxon>
        <taxon>Corallincola</taxon>
    </lineage>
</organism>
<evidence type="ECO:0000313" key="4">
    <source>
        <dbReference type="EMBL" id="TAA47111.1"/>
    </source>
</evidence>
<dbReference type="InterPro" id="IPR005224">
    <property type="entry name" value="SfsA"/>
</dbReference>
<evidence type="ECO:0000313" key="5">
    <source>
        <dbReference type="Proteomes" id="UP000292544"/>
    </source>
</evidence>
<dbReference type="Gene3D" id="3.40.1350.60">
    <property type="match status" value="1"/>
</dbReference>
<evidence type="ECO:0000259" key="2">
    <source>
        <dbReference type="Pfam" id="PF03749"/>
    </source>
</evidence>
<evidence type="ECO:0000259" key="3">
    <source>
        <dbReference type="Pfam" id="PF17746"/>
    </source>
</evidence>
<evidence type="ECO:0000256" key="1">
    <source>
        <dbReference type="HAMAP-Rule" id="MF_00095"/>
    </source>
</evidence>
<feature type="domain" description="Sugar fermentation stimulation protein C-terminal" evidence="2">
    <location>
        <begin position="84"/>
        <end position="223"/>
    </location>
</feature>
<name>A0ABY1WQW5_9GAMM</name>
<feature type="domain" description="SfsA N-terminal OB" evidence="3">
    <location>
        <begin position="13"/>
        <end position="80"/>
    </location>
</feature>
<dbReference type="Gene3D" id="2.40.50.580">
    <property type="match status" value="1"/>
</dbReference>
<comment type="similarity">
    <text evidence="1">Belongs to the SfsA family.</text>
</comment>
<sequence length="234" mass="25875">MKFTPPLEKARLLQRYKRFLADVELENGELMTLHCANTGAMTGCIGEHWPVFFSLSDDPKRKLPGSLQLTQNPAGDLICVNTALANKLVAEALADQRISELRGYATVRREVKYGSENSRVDFLLSDHSDSADCYLEVKMATLLQEGQGYFPDAVTTRGQKHLRELVEQVKAGYRAVLLFCVTHTGIHSVKAAAHIDPVYAKTLDEAVAAGVEVICYGCDISRQQIVLDRSLTFG</sequence>
<dbReference type="Pfam" id="PF03749">
    <property type="entry name" value="SfsA"/>
    <property type="match status" value="1"/>
</dbReference>
<protein>
    <recommendedName>
        <fullName evidence="1">Sugar fermentation stimulation protein homolog</fullName>
    </recommendedName>
</protein>
<dbReference type="InterPro" id="IPR041465">
    <property type="entry name" value="SfsA_N"/>
</dbReference>
<dbReference type="InterPro" id="IPR040452">
    <property type="entry name" value="SfsA_C"/>
</dbReference>
<reference evidence="5" key="1">
    <citation type="submission" date="2019-02" db="EMBL/GenBank/DDBJ databases">
        <title>Draft genome sequence of Muricauda sp. 176CP4-71.</title>
        <authorList>
            <person name="Park J.-S."/>
        </authorList>
    </citation>
    <scope>NUCLEOTIDE SEQUENCE [LARGE SCALE GENOMIC DNA]</scope>
    <source>
        <strain evidence="5">176GS2-150</strain>
    </source>
</reference>
<proteinExistence type="inferred from homology"/>
<dbReference type="RefSeq" id="WP_130566316.1">
    <property type="nucleotide sequence ID" value="NZ_SHLY01000002.1"/>
</dbReference>
<dbReference type="PANTHER" id="PTHR30545">
    <property type="entry name" value="SUGAR FERMENTATION STIMULATION PROTEIN A"/>
    <property type="match status" value="1"/>
</dbReference>